<sequence>MSLHPAAPEGLDGLTAAYAHTVQAISDLGHSLRPGDEERPTACPGWTVLDQFAHVVSLEAWVQGEAVPDVDPGAGEARGITEVVDRFLESRRGRSLAELLEELDGLVADQVHHLGAETTSPDEPRIGPFGPTTLLGLMESRVLDLWVHEQDIREAIGRPGNLDGPAAAHTVRVLFDALPRIVARRAEVPAGHAVILDLTGPVVGRAGVRVEERDGRPHGTPLFSGDPEHHVDVTTTTITMSTQAATRRCAGRVSTDDTHHVVHGDEEIARRVLDALVITP</sequence>
<evidence type="ECO:0000259" key="1">
    <source>
        <dbReference type="Pfam" id="PF11716"/>
    </source>
</evidence>
<dbReference type="Gene3D" id="1.20.120.450">
    <property type="entry name" value="dinb family like domain"/>
    <property type="match status" value="1"/>
</dbReference>
<reference evidence="2 3" key="1">
    <citation type="submission" date="2013-08" db="EMBL/GenBank/DDBJ databases">
        <title>The genome sequence of Knoellia aerolata.</title>
        <authorList>
            <person name="Zhu W."/>
            <person name="Wang G."/>
        </authorList>
    </citation>
    <scope>NUCLEOTIDE SEQUENCE [LARGE SCALE GENOMIC DNA]</scope>
    <source>
        <strain evidence="2 3">DSM 18566</strain>
    </source>
</reference>
<dbReference type="RefSeq" id="WP_035940764.1">
    <property type="nucleotide sequence ID" value="NZ_AVPL01000102.1"/>
</dbReference>
<dbReference type="EMBL" id="AVPL01000102">
    <property type="protein sequence ID" value="KGN37339.1"/>
    <property type="molecule type" value="Genomic_DNA"/>
</dbReference>
<dbReference type="InterPro" id="IPR024344">
    <property type="entry name" value="MDMPI_metal-binding"/>
</dbReference>
<dbReference type="InterPro" id="IPR017517">
    <property type="entry name" value="Maleyloyr_isom"/>
</dbReference>
<dbReference type="AlphaFoldDB" id="A0A0A0JKP2"/>
<dbReference type="SUPFAM" id="SSF109854">
    <property type="entry name" value="DinB/YfiT-like putative metalloenzymes"/>
    <property type="match status" value="1"/>
</dbReference>
<comment type="caution">
    <text evidence="2">The sequence shown here is derived from an EMBL/GenBank/DDBJ whole genome shotgun (WGS) entry which is preliminary data.</text>
</comment>
<organism evidence="2 3">
    <name type="scientific">Knoellia aerolata DSM 18566</name>
    <dbReference type="NCBI Taxonomy" id="1385519"/>
    <lineage>
        <taxon>Bacteria</taxon>
        <taxon>Bacillati</taxon>
        <taxon>Actinomycetota</taxon>
        <taxon>Actinomycetes</taxon>
        <taxon>Micrococcales</taxon>
        <taxon>Intrasporangiaceae</taxon>
        <taxon>Knoellia</taxon>
    </lineage>
</organism>
<dbReference type="STRING" id="1385519.N801_00955"/>
<feature type="domain" description="Mycothiol-dependent maleylpyruvate isomerase metal-binding" evidence="1">
    <location>
        <begin position="22"/>
        <end position="153"/>
    </location>
</feature>
<dbReference type="eggNOG" id="ENOG5032SZ1">
    <property type="taxonomic scope" value="Bacteria"/>
</dbReference>
<dbReference type="InterPro" id="IPR034660">
    <property type="entry name" value="DinB/YfiT-like"/>
</dbReference>
<keyword evidence="3" id="KW-1185">Reference proteome</keyword>
<evidence type="ECO:0000313" key="3">
    <source>
        <dbReference type="Proteomes" id="UP000030013"/>
    </source>
</evidence>
<dbReference type="OrthoDB" id="154293at2"/>
<accession>A0A0A0JKP2</accession>
<dbReference type="Pfam" id="PF11716">
    <property type="entry name" value="MDMPI_N"/>
    <property type="match status" value="1"/>
</dbReference>
<dbReference type="NCBIfam" id="TIGR03083">
    <property type="entry name" value="maleylpyruvate isomerase family mycothiol-dependent enzyme"/>
    <property type="match status" value="1"/>
</dbReference>
<evidence type="ECO:0000313" key="2">
    <source>
        <dbReference type="EMBL" id="KGN37339.1"/>
    </source>
</evidence>
<protein>
    <recommendedName>
        <fullName evidence="1">Mycothiol-dependent maleylpyruvate isomerase metal-binding domain-containing protein</fullName>
    </recommendedName>
</protein>
<dbReference type="GO" id="GO:0046872">
    <property type="term" value="F:metal ion binding"/>
    <property type="evidence" value="ECO:0007669"/>
    <property type="project" value="InterPro"/>
</dbReference>
<dbReference type="Proteomes" id="UP000030013">
    <property type="component" value="Unassembled WGS sequence"/>
</dbReference>
<name>A0A0A0JKP2_9MICO</name>
<gene>
    <name evidence="2" type="ORF">N801_00955</name>
</gene>
<proteinExistence type="predicted"/>